<dbReference type="InterPro" id="IPR050739">
    <property type="entry name" value="MFP"/>
</dbReference>
<comment type="similarity">
    <text evidence="1">Belongs to the membrane fusion protein (MFP) (TC 8.A.1) family.</text>
</comment>
<gene>
    <name evidence="6" type="ORF">SAMN04244571_04752</name>
</gene>
<dbReference type="Pfam" id="PF25917">
    <property type="entry name" value="BSH_RND"/>
    <property type="match status" value="1"/>
</dbReference>
<feature type="coiled-coil region" evidence="2">
    <location>
        <begin position="87"/>
        <end position="128"/>
    </location>
</feature>
<accession>A0A1I1CQZ0</accession>
<evidence type="ECO:0000256" key="1">
    <source>
        <dbReference type="ARBA" id="ARBA00009477"/>
    </source>
</evidence>
<feature type="domain" description="Multidrug resistance protein MdtA-like alpha-helical hairpin" evidence="4">
    <location>
        <begin position="116"/>
        <end position="181"/>
    </location>
</feature>
<dbReference type="Gene3D" id="2.40.30.170">
    <property type="match status" value="1"/>
</dbReference>
<evidence type="ECO:0000313" key="6">
    <source>
        <dbReference type="EMBL" id="SFB64944.1"/>
    </source>
</evidence>
<feature type="coiled-coil region" evidence="2">
    <location>
        <begin position="153"/>
        <end position="208"/>
    </location>
</feature>
<evidence type="ECO:0000259" key="5">
    <source>
        <dbReference type="Pfam" id="PF25917"/>
    </source>
</evidence>
<evidence type="ECO:0000256" key="2">
    <source>
        <dbReference type="SAM" id="Coils"/>
    </source>
</evidence>
<feature type="transmembrane region" description="Helical" evidence="3">
    <location>
        <begin position="12"/>
        <end position="30"/>
    </location>
</feature>
<dbReference type="Pfam" id="PF25876">
    <property type="entry name" value="HH_MFP_RND"/>
    <property type="match status" value="1"/>
</dbReference>
<dbReference type="PANTHER" id="PTHR30386">
    <property type="entry name" value="MEMBRANE FUSION SUBUNIT OF EMRAB-TOLC MULTIDRUG EFFLUX PUMP"/>
    <property type="match status" value="1"/>
</dbReference>
<feature type="domain" description="Multidrug resistance protein MdtA-like barrel-sandwich hybrid" evidence="5">
    <location>
        <begin position="50"/>
        <end position="243"/>
    </location>
</feature>
<feature type="non-terminal residue" evidence="6">
    <location>
        <position position="383"/>
    </location>
</feature>
<dbReference type="InterPro" id="IPR058624">
    <property type="entry name" value="MdtA-like_HH"/>
</dbReference>
<evidence type="ECO:0000256" key="3">
    <source>
        <dbReference type="SAM" id="Phobius"/>
    </source>
</evidence>
<comment type="caution">
    <text evidence="6">The sequence shown here is derived from an EMBL/GenBank/DDBJ whole genome shotgun (WGS) entry which is preliminary data.</text>
</comment>
<keyword evidence="3" id="KW-0812">Transmembrane</keyword>
<dbReference type="EMBL" id="FOKJ01000175">
    <property type="protein sequence ID" value="SFB64944.1"/>
    <property type="molecule type" value="Genomic_DNA"/>
</dbReference>
<dbReference type="PANTHER" id="PTHR30386:SF24">
    <property type="entry name" value="MULTIDRUG RESISTANCE EFFLUX PUMP"/>
    <property type="match status" value="1"/>
</dbReference>
<reference evidence="6 7" key="1">
    <citation type="submission" date="2016-10" db="EMBL/GenBank/DDBJ databases">
        <authorList>
            <person name="Varghese N."/>
            <person name="Submissions S."/>
        </authorList>
    </citation>
    <scope>NUCLEOTIDE SEQUENCE [LARGE SCALE GENOMIC DNA]</scope>
    <source>
        <strain evidence="6 7">DSM 282</strain>
    </source>
</reference>
<dbReference type="InterPro" id="IPR058625">
    <property type="entry name" value="MdtA-like_BSH"/>
</dbReference>
<dbReference type="Proteomes" id="UP000198861">
    <property type="component" value="Unassembled WGS sequence"/>
</dbReference>
<sequence length="383" mass="41590">MSFQISRRTSLALVAVLVIALLGYLGFRLLRPADRQSTDNAYVRADFTLVAPKVPGQIVELLVEDNQIVRKGQPLVRIDPRDYQAAEAAAEAEVLAARAQLHRIEADLEQQQSRIAAAQAQVAADRAEHTFARQELTRHENLAHEGAGSLQLAQQARSRIGTSQARLDRAEATLATAQKQVAVLQAGRDEAQGNLQRREAELEQARLRLSYTEILAPLDGMVGQRAVRIGAYVKPGQALLAVVPLQSAYVVANFRETQLTQVAAGQPVSVRVDTFPDAELRGHVDSVAPASGLSFAPIAPSNATGNFTKIVQRIPVKILLEPGQPLLERLRVGMSVVATIDTRTGTTPAGGPRRYTQLQSPQVYTQKGFVENDDELGRGRNAD</sequence>
<dbReference type="Gene3D" id="1.10.287.470">
    <property type="entry name" value="Helix hairpin bin"/>
    <property type="match status" value="2"/>
</dbReference>
<dbReference type="RefSeq" id="WP_090944864.1">
    <property type="nucleotide sequence ID" value="NZ_FOKJ01000175.1"/>
</dbReference>
<protein>
    <submittedName>
        <fullName evidence="6">Membrane fusion protein, multidrug efflux system</fullName>
    </submittedName>
</protein>
<proteinExistence type="inferred from homology"/>
<evidence type="ECO:0000259" key="4">
    <source>
        <dbReference type="Pfam" id="PF25876"/>
    </source>
</evidence>
<keyword evidence="2" id="KW-0175">Coiled coil</keyword>
<keyword evidence="3" id="KW-0472">Membrane</keyword>
<keyword evidence="3" id="KW-1133">Transmembrane helix</keyword>
<dbReference type="Gene3D" id="2.40.50.100">
    <property type="match status" value="1"/>
</dbReference>
<keyword evidence="7" id="KW-1185">Reference proteome</keyword>
<dbReference type="SUPFAM" id="SSF111369">
    <property type="entry name" value="HlyD-like secretion proteins"/>
    <property type="match status" value="2"/>
</dbReference>
<evidence type="ECO:0000313" key="7">
    <source>
        <dbReference type="Proteomes" id="UP000198861"/>
    </source>
</evidence>
<name>A0A1I1CQZ0_9GAMM</name>
<organism evidence="6 7">
    <name type="scientific">Azotobacter beijerinckii</name>
    <dbReference type="NCBI Taxonomy" id="170623"/>
    <lineage>
        <taxon>Bacteria</taxon>
        <taxon>Pseudomonadati</taxon>
        <taxon>Pseudomonadota</taxon>
        <taxon>Gammaproteobacteria</taxon>
        <taxon>Pseudomonadales</taxon>
        <taxon>Pseudomonadaceae</taxon>
        <taxon>Azotobacter</taxon>
    </lineage>
</organism>